<evidence type="ECO:0000259" key="7">
    <source>
        <dbReference type="Pfam" id="PF01137"/>
    </source>
</evidence>
<dbReference type="Proteomes" id="UP001149411">
    <property type="component" value="Unassembled WGS sequence"/>
</dbReference>
<organism evidence="9 10">
    <name type="scientific">Halorutilus salinus</name>
    <dbReference type="NCBI Taxonomy" id="2487751"/>
    <lineage>
        <taxon>Archaea</taxon>
        <taxon>Methanobacteriati</taxon>
        <taxon>Methanobacteriota</taxon>
        <taxon>Stenosarchaea group</taxon>
        <taxon>Halobacteria</taxon>
        <taxon>Halorutilales</taxon>
        <taxon>Halorutilaceae</taxon>
        <taxon>Halorutilus</taxon>
    </lineage>
</organism>
<dbReference type="Gene3D" id="3.65.10.20">
    <property type="entry name" value="RNA 3'-terminal phosphate cyclase domain"/>
    <property type="match status" value="1"/>
</dbReference>
<dbReference type="Gene3D" id="3.30.360.20">
    <property type="entry name" value="RNA 3'-terminal phosphate cyclase, insert domain"/>
    <property type="match status" value="1"/>
</dbReference>
<comment type="caution">
    <text evidence="5">Lacks conserved residue(s) required for the propagation of feature annotation.</text>
</comment>
<dbReference type="InterPro" id="IPR013792">
    <property type="entry name" value="RNA3'P_cycl/enolpyr_Trfase_a/b"/>
</dbReference>
<proteinExistence type="inferred from homology"/>
<dbReference type="HAMAP" id="MF_00200">
    <property type="entry name" value="RTC"/>
    <property type="match status" value="1"/>
</dbReference>
<dbReference type="Pfam" id="PF01137">
    <property type="entry name" value="RTC"/>
    <property type="match status" value="1"/>
</dbReference>
<evidence type="ECO:0000256" key="6">
    <source>
        <dbReference type="NCBIfam" id="TIGR03399"/>
    </source>
</evidence>
<dbReference type="InterPro" id="IPR023797">
    <property type="entry name" value="RNA3'_phos_cyclase_dom"/>
</dbReference>
<dbReference type="GO" id="GO:0003963">
    <property type="term" value="F:RNA-3'-phosphate cyclase activity"/>
    <property type="evidence" value="ECO:0007669"/>
    <property type="project" value="UniProtKB-UniRule"/>
</dbReference>
<reference evidence="9" key="1">
    <citation type="submission" date="2022-09" db="EMBL/GenBank/DDBJ databases">
        <title>Haloadaptaus new haloarchaeum isolated from saline soil.</title>
        <authorList>
            <person name="Duran-Viseras A."/>
            <person name="Sanchez-Porro C."/>
            <person name="Ventosa A."/>
        </authorList>
    </citation>
    <scope>NUCLEOTIDE SEQUENCE</scope>
    <source>
        <strain evidence="9">F3-133</strain>
    </source>
</reference>
<comment type="subcellular location">
    <subcellularLocation>
        <location evidence="5">Cytoplasm</location>
    </subcellularLocation>
</comment>
<dbReference type="GO" id="GO:0005524">
    <property type="term" value="F:ATP binding"/>
    <property type="evidence" value="ECO:0007669"/>
    <property type="project" value="UniProtKB-KW"/>
</dbReference>
<name>A0A9Q4GHB2_9EURY</name>
<comment type="catalytic activity">
    <reaction evidence="5">
        <text>a 3'-end 3'-phospho-ribonucleotide-RNA + ATP = a 3'-end 2',3'-cyclophospho-ribonucleotide-RNA + AMP + diphosphate</text>
        <dbReference type="Rhea" id="RHEA:23976"/>
        <dbReference type="Rhea" id="RHEA-COMP:10463"/>
        <dbReference type="Rhea" id="RHEA-COMP:10464"/>
        <dbReference type="ChEBI" id="CHEBI:30616"/>
        <dbReference type="ChEBI" id="CHEBI:33019"/>
        <dbReference type="ChEBI" id="CHEBI:83062"/>
        <dbReference type="ChEBI" id="CHEBI:83064"/>
        <dbReference type="ChEBI" id="CHEBI:456215"/>
        <dbReference type="EC" id="6.5.1.4"/>
    </reaction>
</comment>
<accession>A0A9Q4GHB2</accession>
<dbReference type="NCBIfam" id="TIGR03399">
    <property type="entry name" value="RNA_3prim_cycl"/>
    <property type="match status" value="1"/>
</dbReference>
<sequence length="325" mass="33900">MGEGGGQVLRTSLALAAVRCERVVVENVRAGRETQGLKAQHLACVRALAAVTDATVEGDEIGSERVVFEPGAPKGGEYEVDVDTAGAVTLVAHAVLPAALSADGDVVFTIHGGTHVRWSPTYEHFAEVFLPIVRNAGADAEVELVRRGHYPQGGGEVVLRVSPSSLSPIEPRRGALERVKGVSHACGLPEGIVERQTEAVQERLRELGVSVGIDENHVDEAPSRGTAVTLVGHAGTRLGGSALGERGKPAEEVGAEAAEELIECVESDGDVDAYTADQLVPYVALAGGSYEAPHVTSHLRTNVEVASRFGDVSVEGTRAVGTQDS</sequence>
<dbReference type="PIRSF" id="PIRSF005378">
    <property type="entry name" value="RNA3'_term_phos_cycl_euk"/>
    <property type="match status" value="1"/>
</dbReference>
<dbReference type="EC" id="6.5.1.4" evidence="5 6"/>
<keyword evidence="10" id="KW-1185">Reference proteome</keyword>
<keyword evidence="3 5" id="KW-0436">Ligase</keyword>
<dbReference type="InterPro" id="IPR036553">
    <property type="entry name" value="RPTC_insert"/>
</dbReference>
<dbReference type="AlphaFoldDB" id="A0A9Q4GHB2"/>
<feature type="binding site" evidence="5">
    <location>
        <begin position="274"/>
        <end position="278"/>
    </location>
    <ligand>
        <name>ATP</name>
        <dbReference type="ChEBI" id="CHEBI:30616"/>
    </ligand>
</feature>
<dbReference type="GO" id="GO:0006396">
    <property type="term" value="P:RNA processing"/>
    <property type="evidence" value="ECO:0007669"/>
    <property type="project" value="UniProtKB-UniRule"/>
</dbReference>
<dbReference type="InterPro" id="IPR017770">
    <property type="entry name" value="RNA3'_term_phos_cyc_type_1"/>
</dbReference>
<dbReference type="EMBL" id="RKLV01000010">
    <property type="protein sequence ID" value="MCX2819667.1"/>
    <property type="molecule type" value="Genomic_DNA"/>
</dbReference>
<dbReference type="GO" id="GO:0005737">
    <property type="term" value="C:cytoplasm"/>
    <property type="evidence" value="ECO:0007669"/>
    <property type="project" value="UniProtKB-SubCell"/>
</dbReference>
<dbReference type="InterPro" id="IPR020719">
    <property type="entry name" value="RNA3'_term_phos_cycl-like_CS"/>
</dbReference>
<feature type="active site" description="Tele-AMP-histidine intermediate" evidence="5">
    <location>
        <position position="298"/>
    </location>
</feature>
<keyword evidence="4 5" id="KW-0547">Nucleotide-binding</keyword>
<evidence type="ECO:0000256" key="4">
    <source>
        <dbReference type="ARBA" id="ARBA00022741"/>
    </source>
</evidence>
<comment type="caution">
    <text evidence="9">The sequence shown here is derived from an EMBL/GenBank/DDBJ whole genome shotgun (WGS) entry which is preliminary data.</text>
</comment>
<comment type="similarity">
    <text evidence="1 5">Belongs to the RNA 3'-terminal cyclase family. Type 1 subfamily.</text>
</comment>
<gene>
    <name evidence="5 9" type="primary">rtcA</name>
    <name evidence="9" type="ORF">EGH25_09935</name>
</gene>
<keyword evidence="5" id="KW-0963">Cytoplasm</keyword>
<dbReference type="InterPro" id="IPR037136">
    <property type="entry name" value="RNA3'_phos_cyclase_dom_sf"/>
</dbReference>
<evidence type="ECO:0000256" key="5">
    <source>
        <dbReference type="HAMAP-Rule" id="MF_00200"/>
    </source>
</evidence>
<evidence type="ECO:0000256" key="1">
    <source>
        <dbReference type="ARBA" id="ARBA00009206"/>
    </source>
</evidence>
<dbReference type="InterPro" id="IPR013791">
    <property type="entry name" value="RNA3'-term_phos_cycl_insert"/>
</dbReference>
<evidence type="ECO:0000259" key="8">
    <source>
        <dbReference type="Pfam" id="PF05189"/>
    </source>
</evidence>
<evidence type="ECO:0000256" key="3">
    <source>
        <dbReference type="ARBA" id="ARBA00022598"/>
    </source>
</evidence>
<evidence type="ECO:0000256" key="2">
    <source>
        <dbReference type="ARBA" id="ARBA00021428"/>
    </source>
</evidence>
<dbReference type="RefSeq" id="WP_266088131.1">
    <property type="nucleotide sequence ID" value="NZ_RKLV01000010.1"/>
</dbReference>
<dbReference type="PROSITE" id="PS01287">
    <property type="entry name" value="RTC"/>
    <property type="match status" value="1"/>
</dbReference>
<dbReference type="PANTHER" id="PTHR11096:SF0">
    <property type="entry name" value="RNA 3'-TERMINAL PHOSPHATE CYCLASE"/>
    <property type="match status" value="1"/>
</dbReference>
<protein>
    <recommendedName>
        <fullName evidence="2 5">RNA 3'-terminal phosphate cyclase</fullName>
        <shortName evidence="5">RNA cyclase</shortName>
        <shortName evidence="5">RNA-3'-phosphate cyclase</shortName>
        <ecNumber evidence="5 6">6.5.1.4</ecNumber>
    </recommendedName>
</protein>
<dbReference type="PANTHER" id="PTHR11096">
    <property type="entry name" value="RNA 3' TERMINAL PHOSPHATE CYCLASE"/>
    <property type="match status" value="1"/>
</dbReference>
<feature type="domain" description="RNA 3'-terminal phosphate cyclase" evidence="7">
    <location>
        <begin position="1"/>
        <end position="314"/>
    </location>
</feature>
<evidence type="ECO:0000313" key="10">
    <source>
        <dbReference type="Proteomes" id="UP001149411"/>
    </source>
</evidence>
<dbReference type="SUPFAM" id="SSF55205">
    <property type="entry name" value="EPT/RTPC-like"/>
    <property type="match status" value="1"/>
</dbReference>
<feature type="domain" description="RNA 3'-terminal phosphate cyclase insert" evidence="8">
    <location>
        <begin position="172"/>
        <end position="264"/>
    </location>
</feature>
<keyword evidence="5" id="KW-0067">ATP-binding</keyword>
<evidence type="ECO:0000313" key="9">
    <source>
        <dbReference type="EMBL" id="MCX2819667.1"/>
    </source>
</evidence>
<comment type="function">
    <text evidence="5">Catalyzes the conversion of 3'-phosphate to a 2',3'-cyclic phosphodiester at the end of RNA. The mechanism of action of the enzyme occurs in 3 steps: (A) adenylation of the enzyme by ATP; (B) transfer of adenylate to an RNA-N3'P to produce RNA-N3'PP5'A; (C) and attack of the adjacent 2'-hydroxyl on the 3'-phosphorus in the diester linkage to produce the cyclic end product. The biological role of this enzyme is unknown but it is likely to function in some aspects of cellular RNA processing.</text>
</comment>
<dbReference type="Pfam" id="PF05189">
    <property type="entry name" value="RTC_insert"/>
    <property type="match status" value="1"/>
</dbReference>
<dbReference type="InterPro" id="IPR000228">
    <property type="entry name" value="RNA3'_term_phos_cyc"/>
</dbReference>